<feature type="coiled-coil region" evidence="3">
    <location>
        <begin position="361"/>
        <end position="398"/>
    </location>
</feature>
<dbReference type="EMBL" id="BMXI01000002">
    <property type="protein sequence ID" value="GHC44354.1"/>
    <property type="molecule type" value="Genomic_DNA"/>
</dbReference>
<dbReference type="GO" id="GO:0005886">
    <property type="term" value="C:plasma membrane"/>
    <property type="evidence" value="ECO:0007669"/>
    <property type="project" value="UniProtKB-SubCell"/>
</dbReference>
<dbReference type="Gene3D" id="2.20.200.10">
    <property type="entry name" value="Outer membrane efflux proteins (OEP)"/>
    <property type="match status" value="1"/>
</dbReference>
<keyword evidence="2" id="KW-0812">Transmembrane</keyword>
<dbReference type="InterPro" id="IPR003423">
    <property type="entry name" value="OMP_efflux"/>
</dbReference>
<dbReference type="Proteomes" id="UP000644507">
    <property type="component" value="Unassembled WGS sequence"/>
</dbReference>
<keyword evidence="5" id="KW-1185">Reference proteome</keyword>
<sequence>MVLLLVTSAGLLSCQLERGERPRADLSLPGQFSGSGTQAVGDQWWRAFGDGDLNTLESRALAGNFSLESAAQRLRQAEAVLRQTKSELGAKVDGELSGSVLDVSEGSIGGSYGLGLGASYEVDLWGRIRTRVSAEKLRTQASGEDYRAAAISLSAEVATTWMQLLEARAQQELLQEQIGTNEKVVQSLEGRFVEGQGRGVDILRQRQLVEATRERLTVAELQSEILEHQLQVLLGRAPGTGGLPTGGSLPSLPASLRTGLPVQLLERRPDVRAAFARIRAADAEVAAAMADRYPSLSLGASIGTSEGNSASDLFSNWTTQLSANLIGPIVDAGLRQAEVDRNEAVLREAIADYRQLVVEAIGEVENALARERKQLERIRQLERQLSLAERSSHQLQREFINGVTEYLDVLTALDDEQELRRTLLSARRELLEYRIALYRSLAGGFTLGKA</sequence>
<organism evidence="4 5">
    <name type="scientific">Roseibacillus persicicus</name>
    <dbReference type="NCBI Taxonomy" id="454148"/>
    <lineage>
        <taxon>Bacteria</taxon>
        <taxon>Pseudomonadati</taxon>
        <taxon>Verrucomicrobiota</taxon>
        <taxon>Verrucomicrobiia</taxon>
        <taxon>Verrucomicrobiales</taxon>
        <taxon>Verrucomicrobiaceae</taxon>
        <taxon>Roseibacillus</taxon>
    </lineage>
</organism>
<reference evidence="4" key="2">
    <citation type="submission" date="2020-09" db="EMBL/GenBank/DDBJ databases">
        <authorList>
            <person name="Sun Q."/>
            <person name="Kim S."/>
        </authorList>
    </citation>
    <scope>NUCLEOTIDE SEQUENCE</scope>
    <source>
        <strain evidence="4">KCTC 12988</strain>
    </source>
</reference>
<comment type="similarity">
    <text evidence="1 2">Belongs to the outer membrane factor (OMF) (TC 1.B.17) family.</text>
</comment>
<comment type="caution">
    <text evidence="4">The sequence shown here is derived from an EMBL/GenBank/DDBJ whole genome shotgun (WGS) entry which is preliminary data.</text>
</comment>
<keyword evidence="2" id="KW-0472">Membrane</keyword>
<reference evidence="4" key="1">
    <citation type="journal article" date="2014" name="Int. J. Syst. Evol. Microbiol.">
        <title>Complete genome sequence of Corynebacterium casei LMG S-19264T (=DSM 44701T), isolated from a smear-ripened cheese.</title>
        <authorList>
            <consortium name="US DOE Joint Genome Institute (JGI-PGF)"/>
            <person name="Walter F."/>
            <person name="Albersmeier A."/>
            <person name="Kalinowski J."/>
            <person name="Ruckert C."/>
        </authorList>
    </citation>
    <scope>NUCLEOTIDE SEQUENCE</scope>
    <source>
        <strain evidence="4">KCTC 12988</strain>
    </source>
</reference>
<accession>A0A918TDU0</accession>
<keyword evidence="2" id="KW-0564">Palmitate</keyword>
<keyword evidence="3" id="KW-0175">Coiled coil</keyword>
<dbReference type="PANTHER" id="PTHR30203">
    <property type="entry name" value="OUTER MEMBRANE CATION EFFLUX PROTEIN"/>
    <property type="match status" value="1"/>
</dbReference>
<evidence type="ECO:0000256" key="2">
    <source>
        <dbReference type="RuleBase" id="RU362097"/>
    </source>
</evidence>
<dbReference type="AlphaFoldDB" id="A0A918TDU0"/>
<name>A0A918TDU0_9BACT</name>
<evidence type="ECO:0000256" key="1">
    <source>
        <dbReference type="ARBA" id="ARBA00007613"/>
    </source>
</evidence>
<proteinExistence type="inferred from homology"/>
<dbReference type="PANTHER" id="PTHR30203:SF33">
    <property type="entry name" value="BLR4455 PROTEIN"/>
    <property type="match status" value="1"/>
</dbReference>
<evidence type="ECO:0000313" key="5">
    <source>
        <dbReference type="Proteomes" id="UP000644507"/>
    </source>
</evidence>
<dbReference type="NCBIfam" id="TIGR01845">
    <property type="entry name" value="outer_NodT"/>
    <property type="match status" value="1"/>
</dbReference>
<dbReference type="GO" id="GO:0015562">
    <property type="term" value="F:efflux transmembrane transporter activity"/>
    <property type="evidence" value="ECO:0007669"/>
    <property type="project" value="InterPro"/>
</dbReference>
<gene>
    <name evidence="4" type="primary">ibeB</name>
    <name evidence="4" type="ORF">GCM10007100_07040</name>
</gene>
<evidence type="ECO:0000313" key="4">
    <source>
        <dbReference type="EMBL" id="GHC44354.1"/>
    </source>
</evidence>
<dbReference type="Pfam" id="PF02321">
    <property type="entry name" value="OEP"/>
    <property type="match status" value="2"/>
</dbReference>
<comment type="subcellular location">
    <subcellularLocation>
        <location evidence="2">Cell membrane</location>
        <topology evidence="2">Lipid-anchor</topology>
    </subcellularLocation>
</comment>
<dbReference type="InterPro" id="IPR010131">
    <property type="entry name" value="MdtP/NodT-like"/>
</dbReference>
<keyword evidence="2" id="KW-0449">Lipoprotein</keyword>
<protein>
    <submittedName>
        <fullName evidence="4">Membrane protein</fullName>
    </submittedName>
</protein>
<keyword evidence="2" id="KW-1134">Transmembrane beta strand</keyword>
<dbReference type="Gene3D" id="1.20.1600.10">
    <property type="entry name" value="Outer membrane efflux proteins (OEP)"/>
    <property type="match status" value="1"/>
</dbReference>
<evidence type="ECO:0000256" key="3">
    <source>
        <dbReference type="SAM" id="Coils"/>
    </source>
</evidence>
<dbReference type="SUPFAM" id="SSF56954">
    <property type="entry name" value="Outer membrane efflux proteins (OEP)"/>
    <property type="match status" value="1"/>
</dbReference>